<dbReference type="InterPro" id="IPR001851">
    <property type="entry name" value="ABC_transp_permease"/>
</dbReference>
<accession>A0ABU8W946</accession>
<evidence type="ECO:0000256" key="6">
    <source>
        <dbReference type="ARBA" id="ARBA00022840"/>
    </source>
</evidence>
<dbReference type="RefSeq" id="WP_340367120.1">
    <property type="nucleotide sequence ID" value="NZ_JBBKZV010000029.1"/>
</dbReference>
<evidence type="ECO:0000313" key="11">
    <source>
        <dbReference type="EMBL" id="MEJ8826083.1"/>
    </source>
</evidence>
<dbReference type="PANTHER" id="PTHR45772">
    <property type="entry name" value="CONSERVED COMPONENT OF ABC TRANSPORTER FOR NATURAL AMINO ACIDS-RELATED"/>
    <property type="match status" value="1"/>
</dbReference>
<dbReference type="Proteomes" id="UP001363010">
    <property type="component" value="Unassembled WGS sequence"/>
</dbReference>
<evidence type="ECO:0000256" key="9">
    <source>
        <dbReference type="SAM" id="Phobius"/>
    </source>
</evidence>
<keyword evidence="5" id="KW-0547">Nucleotide-binding</keyword>
<gene>
    <name evidence="11" type="ORF">WKW80_29325</name>
</gene>
<keyword evidence="4 9" id="KW-0812">Transmembrane</keyword>
<organism evidence="11 12">
    <name type="scientific">Variovorax humicola</name>
    <dbReference type="NCBI Taxonomy" id="1769758"/>
    <lineage>
        <taxon>Bacteria</taxon>
        <taxon>Pseudomonadati</taxon>
        <taxon>Pseudomonadota</taxon>
        <taxon>Betaproteobacteria</taxon>
        <taxon>Burkholderiales</taxon>
        <taxon>Comamonadaceae</taxon>
        <taxon>Variovorax</taxon>
    </lineage>
</organism>
<dbReference type="PANTHER" id="PTHR45772:SF1">
    <property type="entry name" value="ABC TRANSPORTER ATP-BINDING PROTEIN"/>
    <property type="match status" value="1"/>
</dbReference>
<feature type="transmembrane region" description="Helical" evidence="9">
    <location>
        <begin position="247"/>
        <end position="272"/>
    </location>
</feature>
<protein>
    <submittedName>
        <fullName evidence="11">ATP-binding cassette domain-containing protein</fullName>
    </submittedName>
</protein>
<dbReference type="InterPro" id="IPR027417">
    <property type="entry name" value="P-loop_NTPase"/>
</dbReference>
<keyword evidence="2" id="KW-0813">Transport</keyword>
<dbReference type="Pfam" id="PF00005">
    <property type="entry name" value="ABC_tran"/>
    <property type="match status" value="1"/>
</dbReference>
<reference evidence="11 12" key="1">
    <citation type="submission" date="2024-03" db="EMBL/GenBank/DDBJ databases">
        <title>Novel species of the genus Variovorax.</title>
        <authorList>
            <person name="Liu Q."/>
            <person name="Xin Y.-H."/>
        </authorList>
    </citation>
    <scope>NUCLEOTIDE SEQUENCE [LARGE SCALE GENOMIC DNA]</scope>
    <source>
        <strain evidence="11 12">KACC 18501</strain>
    </source>
</reference>
<keyword evidence="12" id="KW-1185">Reference proteome</keyword>
<feature type="transmembrane region" description="Helical" evidence="9">
    <location>
        <begin position="90"/>
        <end position="107"/>
    </location>
</feature>
<sequence>MKLSADSKRRFAIALAGLALAVLSSPALVKGEYFTIVLAVVTFNAIAVASLTVLAGASGIWSLSHPAFIAIGAYLTANLAALGVPIEACLLIALVLGGALGFVLGLSAGRFSTLYFGLLTLAVSLTGTEIIGRWSAVTGGDIGMQVPPVKSWLFGMPLTDAHGASLSIVIATCVFLVLDWVVKGARGRRWRAIKSQRTAAMSIGLVPHRENALAFALSAALATSAGVAGAVAIGYLDAGEFNLDRGVMLIVGTVVGGIGSLPGALLGAGFLALVPELARGLRDIAAFAFGASLIATLMFLPRGIVPSVRDGLMRLRRSRRQPAAAQAAPVRPPSTAAASMAQITALARTLMPRADATLTVERLSVTFGGLKALQEVSLTVAPGQTVGLIGPNGAGKTTLLNALSGYVKAVPGSVIRLGTHELTTLAPHARLKCGYGRTFQHAELFEELTVREILLLAAASRPGSTRGHSADEIADLILDGLALRDVAGSYPKALPFGIQKVADIGRLLAAGPQLVALDEPFSGLDADEARHLQAILAGMKAGGVSILIIDHAVAEVLAIADHVVVLDFGKVLATGRPEDVRRDPRVLSAYFGRAGDKLFDKVIHEQRKSA</sequence>
<dbReference type="InterPro" id="IPR032823">
    <property type="entry name" value="BCA_ABC_TP_C"/>
</dbReference>
<feature type="domain" description="ABC transporter" evidence="10">
    <location>
        <begin position="358"/>
        <end position="593"/>
    </location>
</feature>
<dbReference type="EMBL" id="JBBKZV010000029">
    <property type="protein sequence ID" value="MEJ8826083.1"/>
    <property type="molecule type" value="Genomic_DNA"/>
</dbReference>
<feature type="transmembrane region" description="Helical" evidence="9">
    <location>
        <begin position="161"/>
        <end position="182"/>
    </location>
</feature>
<keyword evidence="6 11" id="KW-0067">ATP-binding</keyword>
<dbReference type="InterPro" id="IPR043428">
    <property type="entry name" value="LivM-like"/>
</dbReference>
<evidence type="ECO:0000256" key="4">
    <source>
        <dbReference type="ARBA" id="ARBA00022692"/>
    </source>
</evidence>
<dbReference type="InterPro" id="IPR051120">
    <property type="entry name" value="ABC_AA/LPS_Transport"/>
</dbReference>
<dbReference type="SMART" id="SM00382">
    <property type="entry name" value="AAA"/>
    <property type="match status" value="1"/>
</dbReference>
<feature type="transmembrane region" description="Helical" evidence="9">
    <location>
        <begin position="36"/>
        <end position="55"/>
    </location>
</feature>
<dbReference type="Pfam" id="PF12399">
    <property type="entry name" value="BCA_ABC_TP_C"/>
    <property type="match status" value="1"/>
</dbReference>
<evidence type="ECO:0000256" key="3">
    <source>
        <dbReference type="ARBA" id="ARBA00022475"/>
    </source>
</evidence>
<feature type="transmembrane region" description="Helical" evidence="9">
    <location>
        <begin position="212"/>
        <end position="235"/>
    </location>
</feature>
<evidence type="ECO:0000259" key="10">
    <source>
        <dbReference type="PROSITE" id="PS50893"/>
    </source>
</evidence>
<dbReference type="PROSITE" id="PS50893">
    <property type="entry name" value="ABC_TRANSPORTER_2"/>
    <property type="match status" value="1"/>
</dbReference>
<evidence type="ECO:0000313" key="12">
    <source>
        <dbReference type="Proteomes" id="UP001363010"/>
    </source>
</evidence>
<keyword evidence="7 9" id="KW-1133">Transmembrane helix</keyword>
<evidence type="ECO:0000256" key="8">
    <source>
        <dbReference type="ARBA" id="ARBA00023136"/>
    </source>
</evidence>
<feature type="transmembrane region" description="Helical" evidence="9">
    <location>
        <begin position="114"/>
        <end position="134"/>
    </location>
</feature>
<dbReference type="Pfam" id="PF02653">
    <property type="entry name" value="BPD_transp_2"/>
    <property type="match status" value="1"/>
</dbReference>
<dbReference type="SUPFAM" id="SSF52540">
    <property type="entry name" value="P-loop containing nucleoside triphosphate hydrolases"/>
    <property type="match status" value="1"/>
</dbReference>
<evidence type="ECO:0000256" key="1">
    <source>
        <dbReference type="ARBA" id="ARBA00004651"/>
    </source>
</evidence>
<dbReference type="GO" id="GO:0005524">
    <property type="term" value="F:ATP binding"/>
    <property type="evidence" value="ECO:0007669"/>
    <property type="project" value="UniProtKB-KW"/>
</dbReference>
<comment type="caution">
    <text evidence="11">The sequence shown here is derived from an EMBL/GenBank/DDBJ whole genome shotgun (WGS) entry which is preliminary data.</text>
</comment>
<evidence type="ECO:0000256" key="2">
    <source>
        <dbReference type="ARBA" id="ARBA00022448"/>
    </source>
</evidence>
<comment type="subcellular location">
    <subcellularLocation>
        <location evidence="1">Cell membrane</location>
        <topology evidence="1">Multi-pass membrane protein</topology>
    </subcellularLocation>
</comment>
<dbReference type="InterPro" id="IPR003439">
    <property type="entry name" value="ABC_transporter-like_ATP-bd"/>
</dbReference>
<evidence type="ECO:0000256" key="7">
    <source>
        <dbReference type="ARBA" id="ARBA00022989"/>
    </source>
</evidence>
<keyword evidence="3" id="KW-1003">Cell membrane</keyword>
<name>A0ABU8W946_9BURK</name>
<dbReference type="Gene3D" id="3.40.50.300">
    <property type="entry name" value="P-loop containing nucleotide triphosphate hydrolases"/>
    <property type="match status" value="1"/>
</dbReference>
<keyword evidence="8 9" id="KW-0472">Membrane</keyword>
<feature type="transmembrane region" description="Helical" evidence="9">
    <location>
        <begin position="284"/>
        <end position="304"/>
    </location>
</feature>
<evidence type="ECO:0000256" key="5">
    <source>
        <dbReference type="ARBA" id="ARBA00022741"/>
    </source>
</evidence>
<dbReference type="InterPro" id="IPR003593">
    <property type="entry name" value="AAA+_ATPase"/>
</dbReference>
<feature type="transmembrane region" description="Helical" evidence="9">
    <location>
        <begin position="67"/>
        <end position="84"/>
    </location>
</feature>
<dbReference type="CDD" id="cd06581">
    <property type="entry name" value="TM_PBP1_LivM_like"/>
    <property type="match status" value="1"/>
</dbReference>
<proteinExistence type="predicted"/>